<dbReference type="AlphaFoldDB" id="A0AAD3D201"/>
<dbReference type="Gene3D" id="1.25.40.10">
    <property type="entry name" value="Tetratricopeptide repeat domain"/>
    <property type="match status" value="2"/>
</dbReference>
<name>A0AAD3D201_9STRA</name>
<feature type="region of interest" description="Disordered" evidence="2">
    <location>
        <begin position="271"/>
        <end position="297"/>
    </location>
</feature>
<dbReference type="PANTHER" id="PTHR46082">
    <property type="entry name" value="ATP/GTP-BINDING PROTEIN-RELATED"/>
    <property type="match status" value="1"/>
</dbReference>
<reference evidence="3 4" key="1">
    <citation type="journal article" date="2021" name="Sci. Rep.">
        <title>The genome of the diatom Chaetoceros tenuissimus carries an ancient integrated fragment of an extant virus.</title>
        <authorList>
            <person name="Hongo Y."/>
            <person name="Kimura K."/>
            <person name="Takaki Y."/>
            <person name="Yoshida Y."/>
            <person name="Baba S."/>
            <person name="Kobayashi G."/>
            <person name="Nagasaki K."/>
            <person name="Hano T."/>
            <person name="Tomaru Y."/>
        </authorList>
    </citation>
    <scope>NUCLEOTIDE SEQUENCE [LARGE SCALE GENOMIC DNA]</scope>
    <source>
        <strain evidence="3 4">NIES-3715</strain>
    </source>
</reference>
<feature type="region of interest" description="Disordered" evidence="2">
    <location>
        <begin position="325"/>
        <end position="372"/>
    </location>
</feature>
<dbReference type="InterPro" id="IPR053137">
    <property type="entry name" value="NLR-like"/>
</dbReference>
<dbReference type="PROSITE" id="PS50005">
    <property type="entry name" value="TPR"/>
    <property type="match status" value="1"/>
</dbReference>
<dbReference type="EMBL" id="BLLK01000051">
    <property type="protein sequence ID" value="GFH56259.1"/>
    <property type="molecule type" value="Genomic_DNA"/>
</dbReference>
<feature type="compositionally biased region" description="Low complexity" evidence="2">
    <location>
        <begin position="79"/>
        <end position="88"/>
    </location>
</feature>
<proteinExistence type="predicted"/>
<gene>
    <name evidence="3" type="ORF">CTEN210_12735</name>
</gene>
<dbReference type="PANTHER" id="PTHR46082:SF6">
    <property type="entry name" value="AAA+ ATPASE DOMAIN-CONTAINING PROTEIN-RELATED"/>
    <property type="match status" value="1"/>
</dbReference>
<sequence length="491" mass="54881">MIRLTSRVNASFLKRAIQSSSLKFQRGNFQLSKDFNIRQQILTQSPSTTALGNIHFFSSESNENKEIKIDGVKVEITKSSTDNDSTSNEPEQESSKPKLKKTEQQQAEEEIYELNSYVKQHFQHANYTEGLQVSQEILEKSTQLFGQHHPATASAYNNIGLMQKMIGNFDESRENLHNALKIYKEIVGEDHASYAAALNNLGNLDRSQSMVDENLSSLERMQLNDSAIEYFEEALKIRQVELGEEHVYTITSRTNLGGALAAQVLQSEMMRQKKLREAKEKQEGDDNKEESGSTWEMSKFTKEKWDAAEQHLRAAYRTAVKNPRGEQVVVAKDPSGPKRRDKNLSKKEKQKAAKLRKKQGTNTTATTNMDNNGLGAGDTSTCTLSSAAAGQNLAVFLKSRADLLVASVDTSYAGLDSNDMYAEAKNLYLGALRVRTALKGEYHPDTVSTKFSLAELIDAIGDEAGANVLRQELLDAYQVQEEEEENLSNEK</sequence>
<evidence type="ECO:0000256" key="2">
    <source>
        <dbReference type="SAM" id="MobiDB-lite"/>
    </source>
</evidence>
<dbReference type="Pfam" id="PF13374">
    <property type="entry name" value="TPR_10"/>
    <property type="match status" value="1"/>
</dbReference>
<protein>
    <recommendedName>
        <fullName evidence="5">Kinesin light chain</fullName>
    </recommendedName>
</protein>
<keyword evidence="1" id="KW-0802">TPR repeat</keyword>
<comment type="caution">
    <text evidence="3">The sequence shown here is derived from an EMBL/GenBank/DDBJ whole genome shotgun (WGS) entry which is preliminary data.</text>
</comment>
<evidence type="ECO:0000313" key="4">
    <source>
        <dbReference type="Proteomes" id="UP001054902"/>
    </source>
</evidence>
<evidence type="ECO:0000256" key="1">
    <source>
        <dbReference type="PROSITE-ProRule" id="PRU00339"/>
    </source>
</evidence>
<dbReference type="Pfam" id="PF13424">
    <property type="entry name" value="TPR_12"/>
    <property type="match status" value="1"/>
</dbReference>
<feature type="compositionally biased region" description="Basic and acidic residues" evidence="2">
    <location>
        <begin position="275"/>
        <end position="291"/>
    </location>
</feature>
<organism evidence="3 4">
    <name type="scientific">Chaetoceros tenuissimus</name>
    <dbReference type="NCBI Taxonomy" id="426638"/>
    <lineage>
        <taxon>Eukaryota</taxon>
        <taxon>Sar</taxon>
        <taxon>Stramenopiles</taxon>
        <taxon>Ochrophyta</taxon>
        <taxon>Bacillariophyta</taxon>
        <taxon>Coscinodiscophyceae</taxon>
        <taxon>Chaetocerotophycidae</taxon>
        <taxon>Chaetocerotales</taxon>
        <taxon>Chaetocerotaceae</taxon>
        <taxon>Chaetoceros</taxon>
    </lineage>
</organism>
<keyword evidence="4" id="KW-1185">Reference proteome</keyword>
<dbReference type="InterPro" id="IPR011990">
    <property type="entry name" value="TPR-like_helical_dom_sf"/>
</dbReference>
<feature type="compositionally biased region" description="Low complexity" evidence="2">
    <location>
        <begin position="361"/>
        <end position="372"/>
    </location>
</feature>
<dbReference type="SUPFAM" id="SSF48452">
    <property type="entry name" value="TPR-like"/>
    <property type="match status" value="1"/>
</dbReference>
<dbReference type="InterPro" id="IPR019734">
    <property type="entry name" value="TPR_rpt"/>
</dbReference>
<evidence type="ECO:0000313" key="3">
    <source>
        <dbReference type="EMBL" id="GFH56259.1"/>
    </source>
</evidence>
<dbReference type="SMART" id="SM00028">
    <property type="entry name" value="TPR"/>
    <property type="match status" value="2"/>
</dbReference>
<dbReference type="Proteomes" id="UP001054902">
    <property type="component" value="Unassembled WGS sequence"/>
</dbReference>
<feature type="repeat" description="TPR" evidence="1">
    <location>
        <begin position="153"/>
        <end position="186"/>
    </location>
</feature>
<feature type="compositionally biased region" description="Basic and acidic residues" evidence="2">
    <location>
        <begin position="335"/>
        <end position="351"/>
    </location>
</feature>
<accession>A0AAD3D201</accession>
<feature type="region of interest" description="Disordered" evidence="2">
    <location>
        <begin position="78"/>
        <end position="107"/>
    </location>
</feature>
<evidence type="ECO:0008006" key="5">
    <source>
        <dbReference type="Google" id="ProtNLM"/>
    </source>
</evidence>
<feature type="compositionally biased region" description="Basic and acidic residues" evidence="2">
    <location>
        <begin position="93"/>
        <end position="103"/>
    </location>
</feature>